<sequence>MPVMPETTRLPRGIVSFPTDGHADARIFCLPYAGGSASIFAGWRHALPASLEVCAIELPGRGSRFAEPALTHMDAVVDELVRMVGDCPPAPFALFGHSMGAVVAAELARRLVELGRPPIALVASACAAPHLPIRREHVLHLLPRDALIEALIHLDGLPPIARERRDFLDTFMPTIRADLQCRETWRSTPHDLRIPVHVLTGADDGLVSEADALAWHAFTSTEFSIRRFDGGHFFIHSAMQAVLDHLAAIVQHSLALRHGESVAPARQACAPDHDRGMK</sequence>
<protein>
    <submittedName>
        <fullName evidence="4">Thioesterase</fullName>
    </submittedName>
</protein>
<name>A0A1B4LMJ0_9BURK</name>
<dbReference type="EMBL" id="CP013422">
    <property type="protein sequence ID" value="AOJ78379.1"/>
    <property type="molecule type" value="Genomic_DNA"/>
</dbReference>
<dbReference type="GO" id="GO:0016787">
    <property type="term" value="F:hydrolase activity"/>
    <property type="evidence" value="ECO:0007669"/>
    <property type="project" value="UniProtKB-KW"/>
</dbReference>
<dbReference type="InterPro" id="IPR012223">
    <property type="entry name" value="TEII"/>
</dbReference>
<evidence type="ECO:0000259" key="3">
    <source>
        <dbReference type="SMART" id="SM00824"/>
    </source>
</evidence>
<organism evidence="4 5">
    <name type="scientific">Burkholderia ubonensis</name>
    <dbReference type="NCBI Taxonomy" id="101571"/>
    <lineage>
        <taxon>Bacteria</taxon>
        <taxon>Pseudomonadati</taxon>
        <taxon>Pseudomonadota</taxon>
        <taxon>Betaproteobacteria</taxon>
        <taxon>Burkholderiales</taxon>
        <taxon>Burkholderiaceae</taxon>
        <taxon>Burkholderia</taxon>
        <taxon>Burkholderia cepacia complex</taxon>
    </lineage>
</organism>
<reference evidence="4 5" key="1">
    <citation type="submission" date="2015-12" db="EMBL/GenBank/DDBJ databases">
        <title>Diversity of Burkholderia near neighbor genomes.</title>
        <authorList>
            <person name="Sahl J."/>
            <person name="Wagner D."/>
            <person name="Keim P."/>
        </authorList>
    </citation>
    <scope>NUCLEOTIDE SEQUENCE [LARGE SCALE GENOMIC DNA]</scope>
    <source>
        <strain evidence="4 5">MSMB0783</strain>
    </source>
</reference>
<dbReference type="Proteomes" id="UP000243680">
    <property type="component" value="Chromosome 2"/>
</dbReference>
<dbReference type="InterPro" id="IPR020802">
    <property type="entry name" value="TesA-like"/>
</dbReference>
<dbReference type="AlphaFoldDB" id="A0A1B4LMJ0"/>
<keyword evidence="2" id="KW-0378">Hydrolase</keyword>
<dbReference type="SMART" id="SM00824">
    <property type="entry name" value="PKS_TE"/>
    <property type="match status" value="1"/>
</dbReference>
<dbReference type="GO" id="GO:0008610">
    <property type="term" value="P:lipid biosynthetic process"/>
    <property type="evidence" value="ECO:0007669"/>
    <property type="project" value="TreeGrafter"/>
</dbReference>
<dbReference type="PANTHER" id="PTHR11487:SF0">
    <property type="entry name" value="S-ACYL FATTY ACID SYNTHASE THIOESTERASE, MEDIUM CHAIN"/>
    <property type="match status" value="1"/>
</dbReference>
<dbReference type="InterPro" id="IPR001031">
    <property type="entry name" value="Thioesterase"/>
</dbReference>
<evidence type="ECO:0000256" key="2">
    <source>
        <dbReference type="ARBA" id="ARBA00022801"/>
    </source>
</evidence>
<evidence type="ECO:0000313" key="5">
    <source>
        <dbReference type="Proteomes" id="UP000243680"/>
    </source>
</evidence>
<gene>
    <name evidence="4" type="ORF">WJ35_25630</name>
</gene>
<accession>A0A1B4LMJ0</accession>
<feature type="domain" description="Thioesterase TesA-like" evidence="3">
    <location>
        <begin position="28"/>
        <end position="246"/>
    </location>
</feature>
<dbReference type="Gene3D" id="3.40.50.1820">
    <property type="entry name" value="alpha/beta hydrolase"/>
    <property type="match status" value="1"/>
</dbReference>
<evidence type="ECO:0000256" key="1">
    <source>
        <dbReference type="ARBA" id="ARBA00007169"/>
    </source>
</evidence>
<dbReference type="PANTHER" id="PTHR11487">
    <property type="entry name" value="THIOESTERASE"/>
    <property type="match status" value="1"/>
</dbReference>
<dbReference type="InterPro" id="IPR029058">
    <property type="entry name" value="AB_hydrolase_fold"/>
</dbReference>
<dbReference type="Pfam" id="PF00975">
    <property type="entry name" value="Thioesterase"/>
    <property type="match status" value="1"/>
</dbReference>
<dbReference type="SUPFAM" id="SSF53474">
    <property type="entry name" value="alpha/beta-Hydrolases"/>
    <property type="match status" value="1"/>
</dbReference>
<comment type="similarity">
    <text evidence="1">Belongs to the thioesterase family.</text>
</comment>
<evidence type="ECO:0000313" key="4">
    <source>
        <dbReference type="EMBL" id="AOJ78379.1"/>
    </source>
</evidence>
<proteinExistence type="inferred from homology"/>